<sequence>MNSSLVFVLLIVCMVMCANVAQTYIKQRKMKPEANEELEDTLAKIELLEERIQVLERIITENRFDLKKEIDSL</sequence>
<evidence type="ECO:0008006" key="3">
    <source>
        <dbReference type="Google" id="ProtNLM"/>
    </source>
</evidence>
<evidence type="ECO:0000313" key="2">
    <source>
        <dbReference type="EMBL" id="VUX56380.1"/>
    </source>
</evidence>
<protein>
    <recommendedName>
        <fullName evidence="3">Phage shock protein B</fullName>
    </recommendedName>
</protein>
<dbReference type="EMBL" id="LR633967">
    <property type="protein sequence ID" value="VUX56380.1"/>
    <property type="molecule type" value="Genomic_DNA"/>
</dbReference>
<name>A0A7D9D3L0_9GAMM</name>
<keyword evidence="1" id="KW-0175">Coiled coil</keyword>
<organism evidence="2">
    <name type="scientific">uncultured Woeseiaceae bacterium</name>
    <dbReference type="NCBI Taxonomy" id="1983305"/>
    <lineage>
        <taxon>Bacteria</taxon>
        <taxon>Pseudomonadati</taxon>
        <taxon>Pseudomonadota</taxon>
        <taxon>Gammaproteobacteria</taxon>
        <taxon>Woeseiales</taxon>
        <taxon>Woeseiaceae</taxon>
        <taxon>environmental samples</taxon>
    </lineage>
</organism>
<feature type="coiled-coil region" evidence="1">
    <location>
        <begin position="31"/>
        <end position="58"/>
    </location>
</feature>
<dbReference type="AlphaFoldDB" id="A0A7D9D3L0"/>
<reference evidence="2" key="1">
    <citation type="submission" date="2019-07" db="EMBL/GenBank/DDBJ databases">
        <authorList>
            <person name="Weber M."/>
            <person name="Kostadinov I."/>
            <person name="Kostadinov D I."/>
        </authorList>
    </citation>
    <scope>NUCLEOTIDE SEQUENCE</scope>
    <source>
        <strain evidence="2">Gfbio:sag-sample-m06:053724c1-46a9-4a36-b237-ea2bf867836b</strain>
    </source>
</reference>
<gene>
    <name evidence="2" type="ORF">JTBM06_V1_750003</name>
</gene>
<accession>A0A7D9D3L0</accession>
<evidence type="ECO:0000256" key="1">
    <source>
        <dbReference type="SAM" id="Coils"/>
    </source>
</evidence>
<proteinExistence type="predicted"/>